<evidence type="ECO:0000313" key="6">
    <source>
        <dbReference type="Proteomes" id="UP000224006"/>
    </source>
</evidence>
<evidence type="ECO:0000256" key="3">
    <source>
        <dbReference type="SAM" id="Coils"/>
    </source>
</evidence>
<evidence type="ECO:0000313" key="5">
    <source>
        <dbReference type="EMBL" id="PFH34518.1"/>
    </source>
</evidence>
<dbReference type="InterPro" id="IPR015915">
    <property type="entry name" value="Kelch-typ_b-propeller"/>
</dbReference>
<dbReference type="VEuPathDB" id="ToxoDB:BESB_065500"/>
<dbReference type="InterPro" id="IPR011043">
    <property type="entry name" value="Gal_Oxase/kelch_b-propeller"/>
</dbReference>
<accession>A0A2A9M7Q6</accession>
<name>A0A2A9M7Q6_BESBE</name>
<dbReference type="GeneID" id="40311477"/>
<dbReference type="AlphaFoldDB" id="A0A2A9M7Q6"/>
<keyword evidence="1" id="KW-0880">Kelch repeat</keyword>
<gene>
    <name evidence="5" type="ORF">BESB_065500</name>
</gene>
<dbReference type="InterPro" id="IPR006652">
    <property type="entry name" value="Kelch_1"/>
</dbReference>
<organism evidence="5 6">
    <name type="scientific">Besnoitia besnoiti</name>
    <name type="common">Apicomplexan protozoan</name>
    <dbReference type="NCBI Taxonomy" id="94643"/>
    <lineage>
        <taxon>Eukaryota</taxon>
        <taxon>Sar</taxon>
        <taxon>Alveolata</taxon>
        <taxon>Apicomplexa</taxon>
        <taxon>Conoidasida</taxon>
        <taxon>Coccidia</taxon>
        <taxon>Eucoccidiorida</taxon>
        <taxon>Eimeriorina</taxon>
        <taxon>Sarcocystidae</taxon>
        <taxon>Besnoitia</taxon>
    </lineage>
</organism>
<reference evidence="5 6" key="1">
    <citation type="submission" date="2017-09" db="EMBL/GenBank/DDBJ databases">
        <title>Genome sequencing of Besnoitia besnoiti strain Bb-Ger1.</title>
        <authorList>
            <person name="Schares G."/>
            <person name="Venepally P."/>
            <person name="Lorenzi H.A."/>
        </authorList>
    </citation>
    <scope>NUCLEOTIDE SEQUENCE [LARGE SCALE GENOMIC DNA]</scope>
    <source>
        <strain evidence="5 6">Bb-Ger1</strain>
    </source>
</reference>
<dbReference type="STRING" id="94643.A0A2A9M7Q6"/>
<keyword evidence="2" id="KW-0677">Repeat</keyword>
<feature type="region of interest" description="Disordered" evidence="4">
    <location>
        <begin position="548"/>
        <end position="571"/>
    </location>
</feature>
<feature type="coiled-coil region" evidence="3">
    <location>
        <begin position="500"/>
        <end position="534"/>
    </location>
</feature>
<dbReference type="PANTHER" id="PTHR46093:SF18">
    <property type="entry name" value="FIBRONECTIN TYPE-III DOMAIN-CONTAINING PROTEIN"/>
    <property type="match status" value="1"/>
</dbReference>
<feature type="compositionally biased region" description="Low complexity" evidence="4">
    <location>
        <begin position="7"/>
        <end position="17"/>
    </location>
</feature>
<dbReference type="PANTHER" id="PTHR46093">
    <property type="entry name" value="ACYL-COA-BINDING DOMAIN-CONTAINING PROTEIN 5"/>
    <property type="match status" value="1"/>
</dbReference>
<evidence type="ECO:0000256" key="1">
    <source>
        <dbReference type="ARBA" id="ARBA00022441"/>
    </source>
</evidence>
<feature type="compositionally biased region" description="Basic and acidic residues" evidence="4">
    <location>
        <begin position="18"/>
        <end position="28"/>
    </location>
</feature>
<sequence length="571" mass="61702">MSAGVLPAATAKSPAAKKNVEKGDRLEGEAAEPSVDPAENDIDGEETDSSTPSSAEEKDESRGGSSSGKTKKLSMIGREFHRRTSQMLSTINTKMKRSNSRGLQNVGIASTGERSAANTTSTGFFSPPSFQLTQIIHDAKCFLPRLGHACVPAGGDILIFGGTNTSNSVTNDFLRYLPGMNVFEPIKGQGDTPSARAYCTIVPWVAAGAAREQLLLFGGFDNSVALSSTYKFDLSTRTWSAVQTMNRPPARYGHVSVVSGNKVYIHGGYTGDSVLDDMWEFDGSEWAKVKYRPPRGAPAPGPSDKISMPARTSHSGCMWIHSQHKVPCFYFFGGDLSGSGTPVNDLWIFTLSSCRWNRIIDYAGSPPPPRFKHGSCLFDNHWMLICGGLTHGWFSSSVLADMYAYDMQANCWFSVNLQSVSNPAGVELSNLTVIQSSRAVYSFGAREEGASCTEATSDVFRLSPLITFVSFSALRHQVEALDEIIRLGVEPQGEEKSMKLNQVQSALQKLRDDVVALRTENESLKLRLAEVECLVKGGSKSAASVGADKHASVIIETDQPDSTDSANGDQE</sequence>
<keyword evidence="3" id="KW-0175">Coiled coil</keyword>
<dbReference type="Proteomes" id="UP000224006">
    <property type="component" value="Chromosome VI"/>
</dbReference>
<comment type="caution">
    <text evidence="5">The sequence shown here is derived from an EMBL/GenBank/DDBJ whole genome shotgun (WGS) entry which is preliminary data.</text>
</comment>
<feature type="region of interest" description="Disordered" evidence="4">
    <location>
        <begin position="1"/>
        <end position="85"/>
    </location>
</feature>
<dbReference type="Pfam" id="PF24681">
    <property type="entry name" value="Kelch_KLHDC2_KLHL20_DRC7"/>
    <property type="match status" value="2"/>
</dbReference>
<proteinExistence type="predicted"/>
<dbReference type="SMART" id="SM00612">
    <property type="entry name" value="Kelch"/>
    <property type="match status" value="1"/>
</dbReference>
<evidence type="ECO:0000256" key="2">
    <source>
        <dbReference type="ARBA" id="ARBA00022737"/>
    </source>
</evidence>
<dbReference type="SUPFAM" id="SSF50965">
    <property type="entry name" value="Galactose oxidase, central domain"/>
    <property type="match status" value="2"/>
</dbReference>
<dbReference type="RefSeq" id="XP_029218527.1">
    <property type="nucleotide sequence ID" value="XM_029364944.1"/>
</dbReference>
<feature type="compositionally biased region" description="Acidic residues" evidence="4">
    <location>
        <begin position="38"/>
        <end position="48"/>
    </location>
</feature>
<dbReference type="Gene3D" id="2.120.10.80">
    <property type="entry name" value="Kelch-type beta propeller"/>
    <property type="match status" value="2"/>
</dbReference>
<dbReference type="OrthoDB" id="45365at2759"/>
<protein>
    <submittedName>
        <fullName evidence="5">Kelch repeat-containing protein</fullName>
    </submittedName>
</protein>
<dbReference type="KEGG" id="bbes:BESB_065500"/>
<feature type="compositionally biased region" description="Polar residues" evidence="4">
    <location>
        <begin position="560"/>
        <end position="571"/>
    </location>
</feature>
<keyword evidence="6" id="KW-1185">Reference proteome</keyword>
<evidence type="ECO:0000256" key="4">
    <source>
        <dbReference type="SAM" id="MobiDB-lite"/>
    </source>
</evidence>
<dbReference type="EMBL" id="NWUJ01000006">
    <property type="protein sequence ID" value="PFH34518.1"/>
    <property type="molecule type" value="Genomic_DNA"/>
</dbReference>